<keyword evidence="1" id="KW-0472">Membrane</keyword>
<dbReference type="Proteomes" id="UP000295361">
    <property type="component" value="Unassembled WGS sequence"/>
</dbReference>
<keyword evidence="1" id="KW-1133">Transmembrane helix</keyword>
<sequence>MENTLPMSPTLKAALLADAVVSGAVAVQQLALTAPLAELTQLPAPLLSGTGLFMVGYTALLLALWRAPRVLPWLIKFIVAGNIGWALACLYLLAGQVVPFNAWGEALLLVQAAGVLMLAGWEGLGLRRCGVARPGLRAAAA</sequence>
<dbReference type="RefSeq" id="WP_133699781.1">
    <property type="nucleotide sequence ID" value="NZ_SNXS01000002.1"/>
</dbReference>
<dbReference type="OrthoDB" id="8910118at2"/>
<name>A0A4R6QPF2_9BURK</name>
<keyword evidence="3" id="KW-1185">Reference proteome</keyword>
<evidence type="ECO:0000256" key="1">
    <source>
        <dbReference type="SAM" id="Phobius"/>
    </source>
</evidence>
<feature type="transmembrane region" description="Helical" evidence="1">
    <location>
        <begin position="106"/>
        <end position="124"/>
    </location>
</feature>
<reference evidence="2 3" key="1">
    <citation type="submission" date="2019-03" db="EMBL/GenBank/DDBJ databases">
        <title>Genomic Encyclopedia of Type Strains, Phase IV (KMG-IV): sequencing the most valuable type-strain genomes for metagenomic binning, comparative biology and taxonomic classification.</title>
        <authorList>
            <person name="Goeker M."/>
        </authorList>
    </citation>
    <scope>NUCLEOTIDE SEQUENCE [LARGE SCALE GENOMIC DNA]</scope>
    <source>
        <strain evidence="2 3">DSM 16998</strain>
    </source>
</reference>
<dbReference type="AlphaFoldDB" id="A0A4R6QPF2"/>
<proteinExistence type="predicted"/>
<dbReference type="InParanoid" id="A0A4R6QPF2"/>
<gene>
    <name evidence="2" type="ORF">DES47_10244</name>
</gene>
<comment type="caution">
    <text evidence="2">The sequence shown here is derived from an EMBL/GenBank/DDBJ whole genome shotgun (WGS) entry which is preliminary data.</text>
</comment>
<organism evidence="2 3">
    <name type="scientific">Roseateles toxinivorans</name>
    <dbReference type="NCBI Taxonomy" id="270368"/>
    <lineage>
        <taxon>Bacteria</taxon>
        <taxon>Pseudomonadati</taxon>
        <taxon>Pseudomonadota</taxon>
        <taxon>Betaproteobacteria</taxon>
        <taxon>Burkholderiales</taxon>
        <taxon>Sphaerotilaceae</taxon>
        <taxon>Roseateles</taxon>
    </lineage>
</organism>
<keyword evidence="1" id="KW-0812">Transmembrane</keyword>
<dbReference type="EMBL" id="SNXS01000002">
    <property type="protein sequence ID" value="TDP72299.1"/>
    <property type="molecule type" value="Genomic_DNA"/>
</dbReference>
<evidence type="ECO:0000313" key="3">
    <source>
        <dbReference type="Proteomes" id="UP000295361"/>
    </source>
</evidence>
<protein>
    <submittedName>
        <fullName evidence="2">Uncharacterized protein</fullName>
    </submittedName>
</protein>
<feature type="transmembrane region" description="Helical" evidence="1">
    <location>
        <begin position="77"/>
        <end position="94"/>
    </location>
</feature>
<accession>A0A4R6QPF2</accession>
<feature type="transmembrane region" description="Helical" evidence="1">
    <location>
        <begin position="42"/>
        <end position="65"/>
    </location>
</feature>
<evidence type="ECO:0000313" key="2">
    <source>
        <dbReference type="EMBL" id="TDP72299.1"/>
    </source>
</evidence>